<evidence type="ECO:0000256" key="2">
    <source>
        <dbReference type="SAM" id="MobiDB-lite"/>
    </source>
</evidence>
<dbReference type="Proteomes" id="UP000694888">
    <property type="component" value="Unplaced"/>
</dbReference>
<feature type="transmembrane region" description="Helical" evidence="3">
    <location>
        <begin position="491"/>
        <end position="510"/>
    </location>
</feature>
<feature type="transmembrane region" description="Helical" evidence="3">
    <location>
        <begin position="255"/>
        <end position="275"/>
    </location>
</feature>
<keyword evidence="3" id="KW-1133">Transmembrane helix</keyword>
<feature type="domain" description="Major facilitator superfamily (MFS) profile" evidence="4">
    <location>
        <begin position="363"/>
        <end position="578"/>
    </location>
</feature>
<accession>A0ABM0KAP5</accession>
<dbReference type="SUPFAM" id="SSF103473">
    <property type="entry name" value="MFS general substrate transporter"/>
    <property type="match status" value="1"/>
</dbReference>
<keyword evidence="3" id="KW-0472">Membrane</keyword>
<evidence type="ECO:0000256" key="1">
    <source>
        <dbReference type="ARBA" id="ARBA00004141"/>
    </source>
</evidence>
<evidence type="ECO:0000256" key="3">
    <source>
        <dbReference type="SAM" id="Phobius"/>
    </source>
</evidence>
<dbReference type="Gene3D" id="1.20.1250.20">
    <property type="entry name" value="MFS general substrate transporter like domains"/>
    <property type="match status" value="2"/>
</dbReference>
<feature type="transmembrane region" description="Helical" evidence="3">
    <location>
        <begin position="281"/>
        <end position="305"/>
    </location>
</feature>
<feature type="transmembrane region" description="Helical" evidence="3">
    <location>
        <begin position="128"/>
        <end position="157"/>
    </location>
</feature>
<dbReference type="InterPro" id="IPR036259">
    <property type="entry name" value="MFS_trans_sf"/>
</dbReference>
<dbReference type="Pfam" id="PF07690">
    <property type="entry name" value="MFS_1"/>
    <property type="match status" value="1"/>
</dbReference>
<name>A0ABM0KAP5_APLCA</name>
<keyword evidence="5" id="KW-1185">Reference proteome</keyword>
<feature type="transmembrane region" description="Helical" evidence="3">
    <location>
        <begin position="432"/>
        <end position="451"/>
    </location>
</feature>
<dbReference type="PROSITE" id="PS50850">
    <property type="entry name" value="MFS"/>
    <property type="match status" value="1"/>
</dbReference>
<gene>
    <name evidence="6" type="primary">LOC101852666</name>
</gene>
<feature type="transmembrane region" description="Helical" evidence="3">
    <location>
        <begin position="169"/>
        <end position="190"/>
    </location>
</feature>
<protein>
    <submittedName>
        <fullName evidence="6">Monocarboxylate transporter 12</fullName>
    </submittedName>
</protein>
<dbReference type="CDD" id="cd17352">
    <property type="entry name" value="MFS_MCT_SLC16"/>
    <property type="match status" value="1"/>
</dbReference>
<feature type="transmembrane region" description="Helical" evidence="3">
    <location>
        <begin position="522"/>
        <end position="544"/>
    </location>
</feature>
<reference evidence="6" key="1">
    <citation type="submission" date="2025-08" db="UniProtKB">
        <authorList>
            <consortium name="RefSeq"/>
        </authorList>
    </citation>
    <scope>IDENTIFICATION</scope>
</reference>
<evidence type="ECO:0000313" key="6">
    <source>
        <dbReference type="RefSeq" id="XP_005113013.3"/>
    </source>
</evidence>
<sequence length="578" mass="63029">MIDRSSSFCTMYRYVYPGLKIILLKHKFMIPSESAMTARRPRQESTDDEHLPVTYNTHIDDANDDPGGAVEIDRASGPETFPPLLEAEGNDSSHCGGVGQGRGSNPDEGGHVEQKQQLGAGFPKDRGWAWMVVLGGFGMHLLATGAVKSFGVFFLPLQSRFLCSAGELAMTQGVTLTLMFSLGVFANMLCELTSTRVVVLSGSLLCCVGLCASGFAPSLAWFYLTYCVITGVGLSLCYVPSVVYVNYWFDTRRTLANGISVAGGGGGSFLLPNLLRWLMDGLGLSGSLILLGGIVLNVAVCAMLFRPASFYSRPKTNTLTSSRNHPPTAHSEQLSQTINDSLTHRYLARVRSLFDWTLLWDPVFLILAASHTICSFNYPNVFLILPAHAFLNGQSADSSALLLSIVGITDLLGRVVFGYLSDLSFLRTRRRYGYIICMYITGSLTALSSVLTSFPGLAVYAAMFGLFAGSYVALIAVMFKDALGDERLGKAFSLVNLISSVTVLTGPLICGRLRDTTGTWEAALVFCGVSALCGASLLLLFPLAQRLKDRMEDRMEDRMDTQRLNDRMEDRMEDRMDT</sequence>
<evidence type="ECO:0000259" key="4">
    <source>
        <dbReference type="PROSITE" id="PS50850"/>
    </source>
</evidence>
<feature type="region of interest" description="Disordered" evidence="2">
    <location>
        <begin position="92"/>
        <end position="113"/>
    </location>
</feature>
<dbReference type="GeneID" id="101852666"/>
<dbReference type="RefSeq" id="XP_005113013.3">
    <property type="nucleotide sequence ID" value="XM_005112956.3"/>
</dbReference>
<proteinExistence type="predicted"/>
<dbReference type="InterPro" id="IPR050327">
    <property type="entry name" value="Proton-linked_MCT"/>
</dbReference>
<dbReference type="PANTHER" id="PTHR11360">
    <property type="entry name" value="MONOCARBOXYLATE TRANSPORTER"/>
    <property type="match status" value="1"/>
</dbReference>
<evidence type="ECO:0000313" key="5">
    <source>
        <dbReference type="Proteomes" id="UP000694888"/>
    </source>
</evidence>
<comment type="subcellular location">
    <subcellularLocation>
        <location evidence="1">Membrane</location>
        <topology evidence="1">Multi-pass membrane protein</topology>
    </subcellularLocation>
</comment>
<feature type="transmembrane region" description="Helical" evidence="3">
    <location>
        <begin position="398"/>
        <end position="420"/>
    </location>
</feature>
<feature type="transmembrane region" description="Helical" evidence="3">
    <location>
        <begin position="197"/>
        <end position="215"/>
    </location>
</feature>
<dbReference type="InterPro" id="IPR011701">
    <property type="entry name" value="MFS"/>
</dbReference>
<feature type="transmembrane region" description="Helical" evidence="3">
    <location>
        <begin position="457"/>
        <end position="479"/>
    </location>
</feature>
<dbReference type="InterPro" id="IPR020846">
    <property type="entry name" value="MFS_dom"/>
</dbReference>
<keyword evidence="3" id="KW-0812">Transmembrane</keyword>
<organism evidence="5 6">
    <name type="scientific">Aplysia californica</name>
    <name type="common">California sea hare</name>
    <dbReference type="NCBI Taxonomy" id="6500"/>
    <lineage>
        <taxon>Eukaryota</taxon>
        <taxon>Metazoa</taxon>
        <taxon>Spiralia</taxon>
        <taxon>Lophotrochozoa</taxon>
        <taxon>Mollusca</taxon>
        <taxon>Gastropoda</taxon>
        <taxon>Heterobranchia</taxon>
        <taxon>Euthyneura</taxon>
        <taxon>Tectipleura</taxon>
        <taxon>Aplysiida</taxon>
        <taxon>Aplysioidea</taxon>
        <taxon>Aplysiidae</taxon>
        <taxon>Aplysia</taxon>
    </lineage>
</organism>
<dbReference type="PANTHER" id="PTHR11360:SF284">
    <property type="entry name" value="EG:103B4.3 PROTEIN-RELATED"/>
    <property type="match status" value="1"/>
</dbReference>
<feature type="transmembrane region" description="Helical" evidence="3">
    <location>
        <begin position="221"/>
        <end position="243"/>
    </location>
</feature>
<feature type="transmembrane region" description="Helical" evidence="3">
    <location>
        <begin position="358"/>
        <end position="378"/>
    </location>
</feature>